<dbReference type="SUPFAM" id="SSF51735">
    <property type="entry name" value="NAD(P)-binding Rossmann-fold domains"/>
    <property type="match status" value="1"/>
</dbReference>
<evidence type="ECO:0000256" key="2">
    <source>
        <dbReference type="ARBA" id="ARBA00022857"/>
    </source>
</evidence>
<evidence type="ECO:0000313" key="4">
    <source>
        <dbReference type="EMBL" id="KAJ7630357.1"/>
    </source>
</evidence>
<dbReference type="PANTHER" id="PTHR43639:SF1">
    <property type="entry name" value="SHORT-CHAIN DEHYDROGENASE_REDUCTASE FAMILY PROTEIN"/>
    <property type="match status" value="1"/>
</dbReference>
<gene>
    <name evidence="4" type="ORF">FB45DRAFT_533270</name>
</gene>
<comment type="similarity">
    <text evidence="1">Belongs to the short-chain dehydrogenases/reductases (SDR) family.</text>
</comment>
<keyword evidence="3" id="KW-0560">Oxidoreductase</keyword>
<keyword evidence="2" id="KW-0521">NADP</keyword>
<dbReference type="Pfam" id="PF13561">
    <property type="entry name" value="adh_short_C2"/>
    <property type="match status" value="1"/>
</dbReference>
<name>A0AAD7FP58_9AGAR</name>
<dbReference type="PRINTS" id="PR00081">
    <property type="entry name" value="GDHRDH"/>
</dbReference>
<dbReference type="InterPro" id="IPR002347">
    <property type="entry name" value="SDR_fam"/>
</dbReference>
<protein>
    <submittedName>
        <fullName evidence="4">NAD(P)-binding protein</fullName>
    </submittedName>
</protein>
<organism evidence="4 5">
    <name type="scientific">Roridomyces roridus</name>
    <dbReference type="NCBI Taxonomy" id="1738132"/>
    <lineage>
        <taxon>Eukaryota</taxon>
        <taxon>Fungi</taxon>
        <taxon>Dikarya</taxon>
        <taxon>Basidiomycota</taxon>
        <taxon>Agaricomycotina</taxon>
        <taxon>Agaricomycetes</taxon>
        <taxon>Agaricomycetidae</taxon>
        <taxon>Agaricales</taxon>
        <taxon>Marasmiineae</taxon>
        <taxon>Mycenaceae</taxon>
        <taxon>Roridomyces</taxon>
    </lineage>
</organism>
<dbReference type="EMBL" id="JARKIF010000009">
    <property type="protein sequence ID" value="KAJ7630357.1"/>
    <property type="molecule type" value="Genomic_DNA"/>
</dbReference>
<evidence type="ECO:0000313" key="5">
    <source>
        <dbReference type="Proteomes" id="UP001221142"/>
    </source>
</evidence>
<dbReference type="InterPro" id="IPR020904">
    <property type="entry name" value="Sc_DH/Rdtase_CS"/>
</dbReference>
<dbReference type="FunFam" id="3.40.50.720:FF:000084">
    <property type="entry name" value="Short-chain dehydrogenase reductase"/>
    <property type="match status" value="1"/>
</dbReference>
<dbReference type="InterPro" id="IPR036291">
    <property type="entry name" value="NAD(P)-bd_dom_sf"/>
</dbReference>
<proteinExistence type="inferred from homology"/>
<dbReference type="AlphaFoldDB" id="A0AAD7FP58"/>
<dbReference type="PRINTS" id="PR00080">
    <property type="entry name" value="SDRFAMILY"/>
</dbReference>
<accession>A0AAD7FP58</accession>
<sequence length="259" mass="27377">MSQRVAVVTGAAQGIGKTIALRLADDGFDVAINDIPFNAEKAEGTSAEIRAKGRASSVHIADVSNEEQVQQMIETVVAAHGGIDVFVANAGIAIWKPLLETSAKEFDKVMNVNARGTFLCYKYAGAQMVAQGRGGRIIGACSYASKTGAPNFSAYCASKFAVRGLTQAAAHEFGPHQITVNAYAPGFVEGELLRNTATLTAQVTGQSADAWVENHKNNAPMQRLGTQADIAHFVSYIVSKQADYITGQSVCVNGGIFFD</sequence>
<reference evidence="4" key="1">
    <citation type="submission" date="2023-03" db="EMBL/GenBank/DDBJ databases">
        <title>Massive genome expansion in bonnet fungi (Mycena s.s.) driven by repeated elements and novel gene families across ecological guilds.</title>
        <authorList>
            <consortium name="Lawrence Berkeley National Laboratory"/>
            <person name="Harder C.B."/>
            <person name="Miyauchi S."/>
            <person name="Viragh M."/>
            <person name="Kuo A."/>
            <person name="Thoen E."/>
            <person name="Andreopoulos B."/>
            <person name="Lu D."/>
            <person name="Skrede I."/>
            <person name="Drula E."/>
            <person name="Henrissat B."/>
            <person name="Morin E."/>
            <person name="Kohler A."/>
            <person name="Barry K."/>
            <person name="LaButti K."/>
            <person name="Morin E."/>
            <person name="Salamov A."/>
            <person name="Lipzen A."/>
            <person name="Mereny Z."/>
            <person name="Hegedus B."/>
            <person name="Baldrian P."/>
            <person name="Stursova M."/>
            <person name="Weitz H."/>
            <person name="Taylor A."/>
            <person name="Grigoriev I.V."/>
            <person name="Nagy L.G."/>
            <person name="Martin F."/>
            <person name="Kauserud H."/>
        </authorList>
    </citation>
    <scope>NUCLEOTIDE SEQUENCE</scope>
    <source>
        <strain evidence="4">9284</strain>
    </source>
</reference>
<dbReference type="GO" id="GO:0016491">
    <property type="term" value="F:oxidoreductase activity"/>
    <property type="evidence" value="ECO:0007669"/>
    <property type="project" value="UniProtKB-KW"/>
</dbReference>
<dbReference type="PANTHER" id="PTHR43639">
    <property type="entry name" value="OXIDOREDUCTASE, SHORT-CHAIN DEHYDROGENASE/REDUCTASE FAMILY (AFU_ORTHOLOGUE AFUA_5G02870)"/>
    <property type="match status" value="1"/>
</dbReference>
<dbReference type="Proteomes" id="UP001221142">
    <property type="component" value="Unassembled WGS sequence"/>
</dbReference>
<comment type="caution">
    <text evidence="4">The sequence shown here is derived from an EMBL/GenBank/DDBJ whole genome shotgun (WGS) entry which is preliminary data.</text>
</comment>
<evidence type="ECO:0000256" key="1">
    <source>
        <dbReference type="ARBA" id="ARBA00006484"/>
    </source>
</evidence>
<dbReference type="Gene3D" id="3.40.50.720">
    <property type="entry name" value="NAD(P)-binding Rossmann-like Domain"/>
    <property type="match status" value="1"/>
</dbReference>
<keyword evidence="5" id="KW-1185">Reference proteome</keyword>
<dbReference type="PROSITE" id="PS00061">
    <property type="entry name" value="ADH_SHORT"/>
    <property type="match status" value="1"/>
</dbReference>
<evidence type="ECO:0000256" key="3">
    <source>
        <dbReference type="ARBA" id="ARBA00023002"/>
    </source>
</evidence>